<dbReference type="SUPFAM" id="SSF53098">
    <property type="entry name" value="Ribonuclease H-like"/>
    <property type="match status" value="1"/>
</dbReference>
<name>A0A2A6BZW9_PRIPA</name>
<dbReference type="AlphaFoldDB" id="A0A2A6BZW9"/>
<dbReference type="GO" id="GO:0003676">
    <property type="term" value="F:nucleic acid binding"/>
    <property type="evidence" value="ECO:0007669"/>
    <property type="project" value="InterPro"/>
</dbReference>
<reference evidence="1" key="2">
    <citation type="submission" date="2022-06" db="UniProtKB">
        <authorList>
            <consortium name="EnsemblMetazoa"/>
        </authorList>
    </citation>
    <scope>IDENTIFICATION</scope>
    <source>
        <strain evidence="1">PS312</strain>
    </source>
</reference>
<dbReference type="Gene3D" id="3.30.420.10">
    <property type="entry name" value="Ribonuclease H-like superfamily/Ribonuclease H"/>
    <property type="match status" value="1"/>
</dbReference>
<evidence type="ECO:0000313" key="1">
    <source>
        <dbReference type="EnsemblMetazoa" id="PPA42011.1"/>
    </source>
</evidence>
<reference evidence="2" key="1">
    <citation type="journal article" date="2008" name="Nat. Genet.">
        <title>The Pristionchus pacificus genome provides a unique perspective on nematode lifestyle and parasitism.</title>
        <authorList>
            <person name="Dieterich C."/>
            <person name="Clifton S.W."/>
            <person name="Schuster L.N."/>
            <person name="Chinwalla A."/>
            <person name="Delehaunty K."/>
            <person name="Dinkelacker I."/>
            <person name="Fulton L."/>
            <person name="Fulton R."/>
            <person name="Godfrey J."/>
            <person name="Minx P."/>
            <person name="Mitreva M."/>
            <person name="Roeseler W."/>
            <person name="Tian H."/>
            <person name="Witte H."/>
            <person name="Yang S.P."/>
            <person name="Wilson R.K."/>
            <person name="Sommer R.J."/>
        </authorList>
    </citation>
    <scope>NUCLEOTIDE SEQUENCE [LARGE SCALE GENOMIC DNA]</scope>
    <source>
        <strain evidence="2">PS312</strain>
    </source>
</reference>
<dbReference type="GO" id="GO:0004535">
    <property type="term" value="F:poly(A)-specific ribonuclease activity"/>
    <property type="evidence" value="ECO:0000318"/>
    <property type="project" value="GO_Central"/>
</dbReference>
<gene>
    <name evidence="1" type="primary">WBGene00280380</name>
</gene>
<dbReference type="InterPro" id="IPR036397">
    <property type="entry name" value="RNaseH_sf"/>
</dbReference>
<dbReference type="Proteomes" id="UP000005239">
    <property type="component" value="Unassembled WGS sequence"/>
</dbReference>
<evidence type="ECO:0000313" key="2">
    <source>
        <dbReference type="Proteomes" id="UP000005239"/>
    </source>
</evidence>
<proteinExistence type="predicted"/>
<accession>A0A8R1UY85</accession>
<organism evidence="1 2">
    <name type="scientific">Pristionchus pacificus</name>
    <name type="common">Parasitic nematode worm</name>
    <dbReference type="NCBI Taxonomy" id="54126"/>
    <lineage>
        <taxon>Eukaryota</taxon>
        <taxon>Metazoa</taxon>
        <taxon>Ecdysozoa</taxon>
        <taxon>Nematoda</taxon>
        <taxon>Chromadorea</taxon>
        <taxon>Rhabditida</taxon>
        <taxon>Rhabditina</taxon>
        <taxon>Diplogasteromorpha</taxon>
        <taxon>Diplogasteroidea</taxon>
        <taxon>Neodiplogasteridae</taxon>
        <taxon>Pristionchus</taxon>
    </lineage>
</organism>
<protein>
    <submittedName>
        <fullName evidence="1">Uncharacterized protein</fullName>
    </submittedName>
</protein>
<accession>A0A2A6BZW9</accession>
<sequence>MLVLVHDIWASNVEDEFNKMRSLIKDYPYVAMDTEFPGEVATPFGQFKSKEDFNYQQVSCNVNMLKLIQVCFVIICSVLFILTPIFRIQVLNFKRDKSQVGFALVDDKSELAPSAGKVIKAS</sequence>
<dbReference type="OrthoDB" id="1164111at2759"/>
<dbReference type="EnsemblMetazoa" id="PPA42011.1">
    <property type="protein sequence ID" value="PPA42011.1"/>
    <property type="gene ID" value="WBGene00280380"/>
</dbReference>
<dbReference type="InterPro" id="IPR012337">
    <property type="entry name" value="RNaseH-like_sf"/>
</dbReference>
<dbReference type="PANTHER" id="PTHR10797">
    <property type="entry name" value="CCR4-NOT TRANSCRIPTION COMPLEX SUBUNIT"/>
    <property type="match status" value="1"/>
</dbReference>
<keyword evidence="2" id="KW-1185">Reference proteome</keyword>
<dbReference type="GO" id="GO:0030015">
    <property type="term" value="C:CCR4-NOT core complex"/>
    <property type="evidence" value="ECO:0000318"/>
    <property type="project" value="GO_Central"/>
</dbReference>
<dbReference type="InterPro" id="IPR039637">
    <property type="entry name" value="CNOT7/CNOT8/Pop2"/>
</dbReference>
<dbReference type="GO" id="GO:0000932">
    <property type="term" value="C:P-body"/>
    <property type="evidence" value="ECO:0000318"/>
    <property type="project" value="GO_Central"/>
</dbReference>
<dbReference type="GO" id="GO:0000288">
    <property type="term" value="P:nuclear-transcribed mRNA catabolic process, deadenylation-dependent decay"/>
    <property type="evidence" value="ECO:0000318"/>
    <property type="project" value="GO_Central"/>
</dbReference>